<feature type="transmembrane region" description="Helical" evidence="5">
    <location>
        <begin position="231"/>
        <end position="253"/>
    </location>
</feature>
<feature type="transmembrane region" description="Helical" evidence="5">
    <location>
        <begin position="98"/>
        <end position="119"/>
    </location>
</feature>
<comment type="caution">
    <text evidence="6">The sequence shown here is derived from an EMBL/GenBank/DDBJ whole genome shotgun (WGS) entry which is preliminary data.</text>
</comment>
<name>A0A7J9CRI5_GOSGO</name>
<evidence type="ECO:0000256" key="1">
    <source>
        <dbReference type="ARBA" id="ARBA00004141"/>
    </source>
</evidence>
<dbReference type="AlphaFoldDB" id="A0A7J9CRI5"/>
<evidence type="ECO:0000256" key="3">
    <source>
        <dbReference type="ARBA" id="ARBA00022989"/>
    </source>
</evidence>
<reference evidence="6 7" key="1">
    <citation type="journal article" date="2019" name="Genome Biol. Evol.">
        <title>Insights into the evolution of the New World diploid cottons (Gossypium, subgenus Houzingenia) based on genome sequencing.</title>
        <authorList>
            <person name="Grover C.E."/>
            <person name="Arick M.A. 2nd"/>
            <person name="Thrash A."/>
            <person name="Conover J.L."/>
            <person name="Sanders W.S."/>
            <person name="Peterson D.G."/>
            <person name="Frelichowski J.E."/>
            <person name="Scheffler J.A."/>
            <person name="Scheffler B.E."/>
            <person name="Wendel J.F."/>
        </authorList>
    </citation>
    <scope>NUCLEOTIDE SEQUENCE [LARGE SCALE GENOMIC DNA]</scope>
    <source>
        <strain evidence="6">5</strain>
        <tissue evidence="6">Leaf</tissue>
    </source>
</reference>
<keyword evidence="2 5" id="KW-0812">Transmembrane</keyword>
<dbReference type="Pfam" id="PF07264">
    <property type="entry name" value="EI24"/>
    <property type="match status" value="1"/>
</dbReference>
<evidence type="ECO:0000313" key="7">
    <source>
        <dbReference type="Proteomes" id="UP000593579"/>
    </source>
</evidence>
<feature type="transmembrane region" description="Helical" evidence="5">
    <location>
        <begin position="327"/>
        <end position="346"/>
    </location>
</feature>
<dbReference type="GO" id="GO:0016020">
    <property type="term" value="C:membrane"/>
    <property type="evidence" value="ECO:0007669"/>
    <property type="project" value="UniProtKB-SubCell"/>
</dbReference>
<dbReference type="GO" id="GO:0016236">
    <property type="term" value="P:macroautophagy"/>
    <property type="evidence" value="ECO:0007669"/>
    <property type="project" value="TreeGrafter"/>
</dbReference>
<evidence type="ECO:0000256" key="4">
    <source>
        <dbReference type="ARBA" id="ARBA00023136"/>
    </source>
</evidence>
<gene>
    <name evidence="6" type="ORF">Gogos_002471</name>
</gene>
<evidence type="ECO:0000256" key="2">
    <source>
        <dbReference type="ARBA" id="ARBA00022692"/>
    </source>
</evidence>
<dbReference type="OrthoDB" id="266518at2759"/>
<organism evidence="6 7">
    <name type="scientific">Gossypium gossypioides</name>
    <name type="common">Mexican cotton</name>
    <name type="synonym">Selera gossypioides</name>
    <dbReference type="NCBI Taxonomy" id="34282"/>
    <lineage>
        <taxon>Eukaryota</taxon>
        <taxon>Viridiplantae</taxon>
        <taxon>Streptophyta</taxon>
        <taxon>Embryophyta</taxon>
        <taxon>Tracheophyta</taxon>
        <taxon>Spermatophyta</taxon>
        <taxon>Magnoliopsida</taxon>
        <taxon>eudicotyledons</taxon>
        <taxon>Gunneridae</taxon>
        <taxon>Pentapetalae</taxon>
        <taxon>rosids</taxon>
        <taxon>malvids</taxon>
        <taxon>Malvales</taxon>
        <taxon>Malvaceae</taxon>
        <taxon>Malvoideae</taxon>
        <taxon>Gossypium</taxon>
    </lineage>
</organism>
<evidence type="ECO:0000256" key="5">
    <source>
        <dbReference type="SAM" id="Phobius"/>
    </source>
</evidence>
<dbReference type="PANTHER" id="PTHR21389">
    <property type="entry name" value="P53 INDUCED PROTEIN"/>
    <property type="match status" value="1"/>
</dbReference>
<dbReference type="EMBL" id="JABEZY010000012">
    <property type="protein sequence ID" value="MBA0751107.1"/>
    <property type="molecule type" value="Genomic_DNA"/>
</dbReference>
<keyword evidence="7" id="KW-1185">Reference proteome</keyword>
<dbReference type="InterPro" id="IPR059112">
    <property type="entry name" value="CysZ/EI24"/>
</dbReference>
<comment type="subcellular location">
    <subcellularLocation>
        <location evidence="1">Membrane</location>
        <topology evidence="1">Multi-pass membrane protein</topology>
    </subcellularLocation>
</comment>
<feature type="transmembrane region" description="Helical" evidence="5">
    <location>
        <begin position="53"/>
        <end position="78"/>
    </location>
</feature>
<keyword evidence="3 5" id="KW-1133">Transmembrane helix</keyword>
<accession>A0A7J9CRI5</accession>
<dbReference type="PANTHER" id="PTHR21389:SF0">
    <property type="entry name" value="ETOPOSIDE-INDUCED PROTEIN 2.4 HOMOLOG"/>
    <property type="match status" value="1"/>
</dbReference>
<dbReference type="GO" id="GO:0005783">
    <property type="term" value="C:endoplasmic reticulum"/>
    <property type="evidence" value="ECO:0007669"/>
    <property type="project" value="TreeGrafter"/>
</dbReference>
<dbReference type="Proteomes" id="UP000593579">
    <property type="component" value="Unassembled WGS sequence"/>
</dbReference>
<protein>
    <submittedName>
        <fullName evidence="6">Uncharacterized protein</fullName>
    </submittedName>
</protein>
<evidence type="ECO:0000313" key="6">
    <source>
        <dbReference type="EMBL" id="MBA0751107.1"/>
    </source>
</evidence>
<keyword evidence="4 5" id="KW-0472">Membrane</keyword>
<sequence length="396" mass="45117">MEDIKPLIEALRSKLKQALILWAEGFREACCLHRVIVLCRRSKKLMIRTGQCFLLNGFIFLGSLFVLNSVVIPTLQWILPDHYSQTSCEAMSEFHGVFKFYSFLRGFLIQLFYLFEYLAEEVDRKKRIPKRPIIVTVHCNNTIKLVIAAFSQTNFVTAVIISLSPPFGRELRALCFIDITNSTLYHKPYNDIATHGFAAMGRSGPSTVESLTQNDTLTSDSKVHAARPAGLGGIMIGIGEQVYSLLLLTFFFFEVYATGFIPYIGKALNFVLLSWMYAYYCFEYKWNFTEWGLEKRLDFFETNWAFFAGFGSPCVLAIFFFSPLVGYGFMAVLFPLFVLTATGTEAEQVISTQRRRFTGAQLGKVPVFYAADTLLMRVLSLFPSESRERTQDNKTL</sequence>
<proteinExistence type="predicted"/>